<protein>
    <submittedName>
        <fullName evidence="1">Uncharacterized protein</fullName>
    </submittedName>
</protein>
<reference evidence="1 2" key="1">
    <citation type="journal article" date="2018" name="Front. Plant Sci.">
        <title>Red Clover (Trifolium pratense) and Zigzag Clover (T. medium) - A Picture of Genomic Similarities and Differences.</title>
        <authorList>
            <person name="Dluhosova J."/>
            <person name="Istvanek J."/>
            <person name="Nedelnik J."/>
            <person name="Repkova J."/>
        </authorList>
    </citation>
    <scope>NUCLEOTIDE SEQUENCE [LARGE SCALE GENOMIC DNA]</scope>
    <source>
        <strain evidence="2">cv. 10/8</strain>
        <tissue evidence="1">Leaf</tissue>
    </source>
</reference>
<dbReference type="EMBL" id="LXQA010610028">
    <property type="protein sequence ID" value="MCI61978.1"/>
    <property type="molecule type" value="Genomic_DNA"/>
</dbReference>
<sequence length="64" mass="7340">ASARRAGFYGALRRSFKTNRGSLWHWRVAQSLWRGAQEENFKSACITVTCALRRAYGTARRTSF</sequence>
<accession>A0A392TM20</accession>
<evidence type="ECO:0000313" key="1">
    <source>
        <dbReference type="EMBL" id="MCI61978.1"/>
    </source>
</evidence>
<evidence type="ECO:0000313" key="2">
    <source>
        <dbReference type="Proteomes" id="UP000265520"/>
    </source>
</evidence>
<dbReference type="Proteomes" id="UP000265520">
    <property type="component" value="Unassembled WGS sequence"/>
</dbReference>
<proteinExistence type="predicted"/>
<dbReference type="AlphaFoldDB" id="A0A392TM20"/>
<feature type="non-terminal residue" evidence="1">
    <location>
        <position position="1"/>
    </location>
</feature>
<name>A0A392TM20_9FABA</name>
<organism evidence="1 2">
    <name type="scientific">Trifolium medium</name>
    <dbReference type="NCBI Taxonomy" id="97028"/>
    <lineage>
        <taxon>Eukaryota</taxon>
        <taxon>Viridiplantae</taxon>
        <taxon>Streptophyta</taxon>
        <taxon>Embryophyta</taxon>
        <taxon>Tracheophyta</taxon>
        <taxon>Spermatophyta</taxon>
        <taxon>Magnoliopsida</taxon>
        <taxon>eudicotyledons</taxon>
        <taxon>Gunneridae</taxon>
        <taxon>Pentapetalae</taxon>
        <taxon>rosids</taxon>
        <taxon>fabids</taxon>
        <taxon>Fabales</taxon>
        <taxon>Fabaceae</taxon>
        <taxon>Papilionoideae</taxon>
        <taxon>50 kb inversion clade</taxon>
        <taxon>NPAAA clade</taxon>
        <taxon>Hologalegina</taxon>
        <taxon>IRL clade</taxon>
        <taxon>Trifolieae</taxon>
        <taxon>Trifolium</taxon>
    </lineage>
</organism>
<keyword evidence="2" id="KW-1185">Reference proteome</keyword>
<comment type="caution">
    <text evidence="1">The sequence shown here is derived from an EMBL/GenBank/DDBJ whole genome shotgun (WGS) entry which is preliminary data.</text>
</comment>